<comment type="similarity">
    <text evidence="13">Belongs to the RING-type zinc finger family. ATL subfamily.</text>
</comment>
<keyword evidence="18" id="KW-1185">Reference proteome</keyword>
<feature type="region of interest" description="Disordered" evidence="15">
    <location>
        <begin position="283"/>
        <end position="308"/>
    </location>
</feature>
<feature type="transmembrane region" description="Helical" evidence="16">
    <location>
        <begin position="69"/>
        <end position="89"/>
    </location>
</feature>
<keyword evidence="7" id="KW-0479">Metal-binding</keyword>
<dbReference type="InterPro" id="IPR013083">
    <property type="entry name" value="Znf_RING/FYVE/PHD"/>
</dbReference>
<evidence type="ECO:0000256" key="13">
    <source>
        <dbReference type="ARBA" id="ARBA00024209"/>
    </source>
</evidence>
<keyword evidence="11 16" id="KW-1133">Transmembrane helix</keyword>
<comment type="catalytic activity">
    <reaction evidence="1">
        <text>S-ubiquitinyl-[E2 ubiquitin-conjugating enzyme]-L-cysteine + [acceptor protein]-L-lysine = [E2 ubiquitin-conjugating enzyme]-L-cysteine + N(6)-ubiquitinyl-[acceptor protein]-L-lysine.</text>
        <dbReference type="EC" id="2.3.2.27"/>
    </reaction>
</comment>
<dbReference type="UniPathway" id="UPA00143"/>
<protein>
    <recommendedName>
        <fullName evidence="4">RING-type E3 ubiquitin transferase</fullName>
        <ecNumber evidence="4">2.3.2.27</ecNumber>
    </recommendedName>
</protein>
<evidence type="ECO:0000256" key="4">
    <source>
        <dbReference type="ARBA" id="ARBA00012483"/>
    </source>
</evidence>
<gene>
    <name evidence="19" type="primary">LOC107420742</name>
</gene>
<dbReference type="InterPro" id="IPR044600">
    <property type="entry name" value="ATL1/ATL16-like"/>
</dbReference>
<evidence type="ECO:0000256" key="9">
    <source>
        <dbReference type="ARBA" id="ARBA00022786"/>
    </source>
</evidence>
<dbReference type="EC" id="2.3.2.27" evidence="4"/>
<sequence length="397" mass="44770">MAAMKHRKLFPAQNDTTHTECSEFCDPPCSYNCYPFTEFYYPPPPSTPPPPSPLSAVDHNDQSRNISPYIIILLSLIATSLLVVGYYIIIAKSCACFCRRNNNNNEDDQRSQSDATDEDFLDDNHVDHPIWFITTVGLHQSIINSIMVYKYKKGEGLIEGTECSVCLNEFREDETLRLLPKCNHAFHIPCIDTWLRSHTNCPLCRAIIVTDSLSSNMSRPPTLVSSDQNGEALVVNEDTQMGIANSENDIQLGENRIRAVTENEGDQILQIDDDHGVIPKEAVNSQENDIQPVRSSVSMDSPSSSPETMIYEEEDFCSADREENSITQLQSDERYNLEMAQNKEDEDGNSDTIRIIRRPSKAQCLHLSPVSMKRSFSCGGRFLPTKHHRSFNSVLPL</sequence>
<dbReference type="Gene3D" id="3.30.40.10">
    <property type="entry name" value="Zinc/RING finger domain, C3HC4 (zinc finger)"/>
    <property type="match status" value="1"/>
</dbReference>
<feature type="domain" description="RING-type" evidence="17">
    <location>
        <begin position="163"/>
        <end position="205"/>
    </location>
</feature>
<comment type="subcellular location">
    <subcellularLocation>
        <location evidence="2">Membrane</location>
        <topology evidence="2">Single-pass membrane protein</topology>
    </subcellularLocation>
</comment>
<keyword evidence="6 16" id="KW-0812">Transmembrane</keyword>
<organism evidence="18 19">
    <name type="scientific">Ziziphus jujuba</name>
    <name type="common">Chinese jujube</name>
    <name type="synonym">Ziziphus sativa</name>
    <dbReference type="NCBI Taxonomy" id="326968"/>
    <lineage>
        <taxon>Eukaryota</taxon>
        <taxon>Viridiplantae</taxon>
        <taxon>Streptophyta</taxon>
        <taxon>Embryophyta</taxon>
        <taxon>Tracheophyta</taxon>
        <taxon>Spermatophyta</taxon>
        <taxon>Magnoliopsida</taxon>
        <taxon>eudicotyledons</taxon>
        <taxon>Gunneridae</taxon>
        <taxon>Pentapetalae</taxon>
        <taxon>rosids</taxon>
        <taxon>fabids</taxon>
        <taxon>Rosales</taxon>
        <taxon>Rhamnaceae</taxon>
        <taxon>Paliureae</taxon>
        <taxon>Ziziphus</taxon>
    </lineage>
</organism>
<dbReference type="SMART" id="SM00184">
    <property type="entry name" value="RING"/>
    <property type="match status" value="1"/>
</dbReference>
<evidence type="ECO:0000256" key="11">
    <source>
        <dbReference type="ARBA" id="ARBA00022989"/>
    </source>
</evidence>
<evidence type="ECO:0000256" key="15">
    <source>
        <dbReference type="SAM" id="MobiDB-lite"/>
    </source>
</evidence>
<evidence type="ECO:0000256" key="3">
    <source>
        <dbReference type="ARBA" id="ARBA00004906"/>
    </source>
</evidence>
<evidence type="ECO:0000256" key="12">
    <source>
        <dbReference type="ARBA" id="ARBA00023136"/>
    </source>
</evidence>
<evidence type="ECO:0000256" key="5">
    <source>
        <dbReference type="ARBA" id="ARBA00022679"/>
    </source>
</evidence>
<keyword evidence="10" id="KW-0862">Zinc</keyword>
<comment type="pathway">
    <text evidence="3">Protein modification; protein ubiquitination.</text>
</comment>
<evidence type="ECO:0000259" key="17">
    <source>
        <dbReference type="PROSITE" id="PS50089"/>
    </source>
</evidence>
<keyword evidence="5" id="KW-0808">Transferase</keyword>
<reference evidence="19" key="1">
    <citation type="submission" date="2025-08" db="UniProtKB">
        <authorList>
            <consortium name="RefSeq"/>
        </authorList>
    </citation>
    <scope>IDENTIFICATION</scope>
    <source>
        <tissue evidence="19">Seedling</tissue>
    </source>
</reference>
<dbReference type="Pfam" id="PF13639">
    <property type="entry name" value="zf-RING_2"/>
    <property type="match status" value="1"/>
</dbReference>
<evidence type="ECO:0000256" key="1">
    <source>
        <dbReference type="ARBA" id="ARBA00000900"/>
    </source>
</evidence>
<proteinExistence type="inferred from homology"/>
<evidence type="ECO:0000256" key="16">
    <source>
        <dbReference type="SAM" id="Phobius"/>
    </source>
</evidence>
<name>A0A6P4AAT0_ZIZJJ</name>
<dbReference type="InterPro" id="IPR001841">
    <property type="entry name" value="Znf_RING"/>
</dbReference>
<dbReference type="Proteomes" id="UP001652623">
    <property type="component" value="Chromosome 5"/>
</dbReference>
<dbReference type="AlphaFoldDB" id="A0A6P4AAT0"/>
<feature type="compositionally biased region" description="Low complexity" evidence="15">
    <location>
        <begin position="295"/>
        <end position="305"/>
    </location>
</feature>
<evidence type="ECO:0000313" key="19">
    <source>
        <dbReference type="RefSeq" id="XP_015885263.1"/>
    </source>
</evidence>
<dbReference type="GeneID" id="107420742"/>
<evidence type="ECO:0000256" key="10">
    <source>
        <dbReference type="ARBA" id="ARBA00022833"/>
    </source>
</evidence>
<keyword evidence="8 14" id="KW-0863">Zinc-finger</keyword>
<evidence type="ECO:0000256" key="7">
    <source>
        <dbReference type="ARBA" id="ARBA00022723"/>
    </source>
</evidence>
<dbReference type="GO" id="GO:0008270">
    <property type="term" value="F:zinc ion binding"/>
    <property type="evidence" value="ECO:0007669"/>
    <property type="project" value="UniProtKB-KW"/>
</dbReference>
<dbReference type="GO" id="GO:0016567">
    <property type="term" value="P:protein ubiquitination"/>
    <property type="evidence" value="ECO:0007669"/>
    <property type="project" value="UniProtKB-UniPathway"/>
</dbReference>
<evidence type="ECO:0000256" key="14">
    <source>
        <dbReference type="PROSITE-ProRule" id="PRU00175"/>
    </source>
</evidence>
<dbReference type="SUPFAM" id="SSF57850">
    <property type="entry name" value="RING/U-box"/>
    <property type="match status" value="1"/>
</dbReference>
<accession>A0A6P4AAT0</accession>
<dbReference type="PROSITE" id="PS50089">
    <property type="entry name" value="ZF_RING_2"/>
    <property type="match status" value="1"/>
</dbReference>
<dbReference type="PANTHER" id="PTHR46913:SF19">
    <property type="entry name" value="RING-TYPE E3 UBIQUITIN TRANSFERASE"/>
    <property type="match status" value="1"/>
</dbReference>
<evidence type="ECO:0000256" key="2">
    <source>
        <dbReference type="ARBA" id="ARBA00004167"/>
    </source>
</evidence>
<dbReference type="KEGG" id="zju:107420742"/>
<keyword evidence="12 16" id="KW-0472">Membrane</keyword>
<evidence type="ECO:0000313" key="18">
    <source>
        <dbReference type="Proteomes" id="UP001652623"/>
    </source>
</evidence>
<dbReference type="PANTHER" id="PTHR46913">
    <property type="entry name" value="RING-H2 FINGER PROTEIN ATL16"/>
    <property type="match status" value="1"/>
</dbReference>
<evidence type="ECO:0000256" key="8">
    <source>
        <dbReference type="ARBA" id="ARBA00022771"/>
    </source>
</evidence>
<dbReference type="InParanoid" id="A0A6P4AAT0"/>
<dbReference type="GO" id="GO:0016020">
    <property type="term" value="C:membrane"/>
    <property type="evidence" value="ECO:0007669"/>
    <property type="project" value="UniProtKB-SubCell"/>
</dbReference>
<evidence type="ECO:0000256" key="6">
    <source>
        <dbReference type="ARBA" id="ARBA00022692"/>
    </source>
</evidence>
<dbReference type="GO" id="GO:0061630">
    <property type="term" value="F:ubiquitin protein ligase activity"/>
    <property type="evidence" value="ECO:0007669"/>
    <property type="project" value="UniProtKB-EC"/>
</dbReference>
<dbReference type="RefSeq" id="XP_015885263.1">
    <property type="nucleotide sequence ID" value="XM_016029777.4"/>
</dbReference>
<dbReference type="FunFam" id="3.30.40.10:FF:000233">
    <property type="entry name" value="RING-H2 finger protein ATL54"/>
    <property type="match status" value="1"/>
</dbReference>
<dbReference type="CDD" id="cd16461">
    <property type="entry name" value="RING-H2_EL5-like"/>
    <property type="match status" value="1"/>
</dbReference>
<keyword evidence="9" id="KW-0833">Ubl conjugation pathway</keyword>